<dbReference type="InterPro" id="IPR013848">
    <property type="entry name" value="Methylthiotransferase_N"/>
</dbReference>
<evidence type="ECO:0000256" key="2">
    <source>
        <dbReference type="ARBA" id="ARBA00022490"/>
    </source>
</evidence>
<evidence type="ECO:0000313" key="12">
    <source>
        <dbReference type="EMBL" id="RFU18225.1"/>
    </source>
</evidence>
<evidence type="ECO:0000313" key="13">
    <source>
        <dbReference type="Proteomes" id="UP000264702"/>
    </source>
</evidence>
<evidence type="ECO:0000256" key="8">
    <source>
        <dbReference type="HAMAP-Rule" id="MF_01865"/>
    </source>
</evidence>
<dbReference type="NCBIfam" id="TIGR01125">
    <property type="entry name" value="30S ribosomal protein S12 methylthiotransferase RimO"/>
    <property type="match status" value="1"/>
</dbReference>
<evidence type="ECO:0000256" key="1">
    <source>
        <dbReference type="ARBA" id="ARBA00022485"/>
    </source>
</evidence>
<dbReference type="InterPro" id="IPR006638">
    <property type="entry name" value="Elp3/MiaA/NifB-like_rSAM"/>
</dbReference>
<keyword evidence="3 8" id="KW-0808">Transferase</keyword>
<comment type="caution">
    <text evidence="12">The sequence shown here is derived from an EMBL/GenBank/DDBJ whole genome shotgun (WGS) entry which is preliminary data.</text>
</comment>
<dbReference type="FunFam" id="3.80.30.20:FF:000001">
    <property type="entry name" value="tRNA-2-methylthio-N(6)-dimethylallyladenosine synthase 2"/>
    <property type="match status" value="1"/>
</dbReference>
<dbReference type="GO" id="GO:0103039">
    <property type="term" value="F:protein methylthiotransferase activity"/>
    <property type="evidence" value="ECO:0007669"/>
    <property type="project" value="UniProtKB-EC"/>
</dbReference>
<evidence type="ECO:0000256" key="7">
    <source>
        <dbReference type="ARBA" id="ARBA00023014"/>
    </source>
</evidence>
<dbReference type="Pfam" id="PF00919">
    <property type="entry name" value="UPF0004"/>
    <property type="match status" value="1"/>
</dbReference>
<dbReference type="PROSITE" id="PS50926">
    <property type="entry name" value="TRAM"/>
    <property type="match status" value="1"/>
</dbReference>
<feature type="domain" description="Radical SAM core" evidence="11">
    <location>
        <begin position="209"/>
        <end position="439"/>
    </location>
</feature>
<dbReference type="Pfam" id="PF18693">
    <property type="entry name" value="TRAM_2"/>
    <property type="match status" value="1"/>
</dbReference>
<dbReference type="SMART" id="SM00729">
    <property type="entry name" value="Elp3"/>
    <property type="match status" value="1"/>
</dbReference>
<dbReference type="Gene3D" id="3.40.50.12160">
    <property type="entry name" value="Methylthiotransferase, N-terminal domain"/>
    <property type="match status" value="1"/>
</dbReference>
<dbReference type="NCBIfam" id="TIGR00089">
    <property type="entry name" value="MiaB/RimO family radical SAM methylthiotransferase"/>
    <property type="match status" value="1"/>
</dbReference>
<dbReference type="AlphaFoldDB" id="A0A372ITH8"/>
<dbReference type="InterPro" id="IPR002792">
    <property type="entry name" value="TRAM_dom"/>
</dbReference>
<dbReference type="RefSeq" id="WP_117297446.1">
    <property type="nucleotide sequence ID" value="NZ_QVQT02000001.1"/>
</dbReference>
<dbReference type="InterPro" id="IPR020612">
    <property type="entry name" value="Methylthiotransferase_CS"/>
</dbReference>
<dbReference type="PROSITE" id="PS51918">
    <property type="entry name" value="RADICAL_SAM"/>
    <property type="match status" value="1"/>
</dbReference>
<comment type="subcellular location">
    <subcellularLocation>
        <location evidence="8">Cytoplasm</location>
    </subcellularLocation>
</comment>
<feature type="domain" description="MTTase N-terminal" evidence="10">
    <location>
        <begin position="20"/>
        <end position="136"/>
    </location>
</feature>
<proteinExistence type="inferred from homology"/>
<dbReference type="Gene3D" id="3.80.30.20">
    <property type="entry name" value="tm_1862 like domain"/>
    <property type="match status" value="1"/>
</dbReference>
<feature type="domain" description="TRAM" evidence="9">
    <location>
        <begin position="442"/>
        <end position="514"/>
    </location>
</feature>
<name>A0A372ITH8_9BACT</name>
<keyword evidence="12" id="KW-0687">Ribonucleoprotein</keyword>
<dbReference type="InterPro" id="IPR038135">
    <property type="entry name" value="Methylthiotransferase_N_sf"/>
</dbReference>
<keyword evidence="7 8" id="KW-0411">Iron-sulfur</keyword>
<keyword evidence="2 8" id="KW-0963">Cytoplasm</keyword>
<evidence type="ECO:0000259" key="10">
    <source>
        <dbReference type="PROSITE" id="PS51449"/>
    </source>
</evidence>
<dbReference type="Pfam" id="PF04055">
    <property type="entry name" value="Radical_SAM"/>
    <property type="match status" value="1"/>
</dbReference>
<dbReference type="GO" id="GO:0051539">
    <property type="term" value="F:4 iron, 4 sulfur cluster binding"/>
    <property type="evidence" value="ECO:0007669"/>
    <property type="project" value="UniProtKB-UniRule"/>
</dbReference>
<sequence length="525" mass="57380">MKHLSENDGSVAVLNETPRPKIGFVSLGCPKNLVDSEVMMGLLDRAGAEITTKPEAADILVVNTCSFIDTAKQESVDTILEMAQHKTSGSARRLIVAGCLVERYRDEIRRNIPEVDAVVGTGELEQILAAAGLEAPKPQTILANASPFHILSAEGGAARAASTAAQATAARPEGDLREQQGRFARDTWDGATAQLPQYLYDHTTPRLLATKKASAYIKIAEGCDHPCSFCVIPNLRGKFRSRRFESVVAEAEALVAQGVREITLIGQDTTCYGEDLDLKDGLALLLDRLAQIEGLVWLRFLYAYPNRITGKLLETIAKHDNICKYLDVPLQHASPAVLKTMKRGAGAEIFLKTIAKVRAAVPGIALRTSFIVGFPGETEEDFETLCDFVKEAKFDWLGVFGYSDEEGSRAFELGEKVPARTIERRKRALMKLQQGISKKGKAAQVGRAVNVLIEGESEETPLLWEGRTQFHAPEIDGTVYINDFGPYESLTPGAFYRCEITESHDYDVVARVIEEAGPAAAEVSR</sequence>
<gene>
    <name evidence="8 12" type="primary">rimO</name>
    <name evidence="12" type="ORF">D0Y96_01210</name>
</gene>
<comment type="function">
    <text evidence="8">Catalyzes the methylthiolation of an aspartic acid residue of ribosomal protein uS12.</text>
</comment>
<dbReference type="OrthoDB" id="9805215at2"/>
<dbReference type="CDD" id="cd01335">
    <property type="entry name" value="Radical_SAM"/>
    <property type="match status" value="1"/>
</dbReference>
<dbReference type="PANTHER" id="PTHR43837:SF1">
    <property type="entry name" value="RIBOSOMAL PROTEIN US12 METHYLTHIOTRANSFERASE RIMO"/>
    <property type="match status" value="1"/>
</dbReference>
<comment type="cofactor">
    <cofactor evidence="8">
        <name>[4Fe-4S] cluster</name>
        <dbReference type="ChEBI" id="CHEBI:49883"/>
    </cofactor>
    <text evidence="8">Binds 2 [4Fe-4S] clusters. One cluster is coordinated with 3 cysteines and an exchangeable S-adenosyl-L-methionine.</text>
</comment>
<dbReference type="GO" id="GO:0005829">
    <property type="term" value="C:cytosol"/>
    <property type="evidence" value="ECO:0007669"/>
    <property type="project" value="TreeGrafter"/>
</dbReference>
<feature type="binding site" evidence="8">
    <location>
        <position position="29"/>
    </location>
    <ligand>
        <name>[4Fe-4S] cluster</name>
        <dbReference type="ChEBI" id="CHEBI:49883"/>
        <label>1</label>
    </ligand>
</feature>
<dbReference type="SFLD" id="SFLDG01082">
    <property type="entry name" value="B12-binding_domain_containing"/>
    <property type="match status" value="1"/>
</dbReference>
<feature type="binding site" evidence="8">
    <location>
        <position position="227"/>
    </location>
    <ligand>
        <name>[4Fe-4S] cluster</name>
        <dbReference type="ChEBI" id="CHEBI:49883"/>
        <label>2</label>
        <note>4Fe-4S-S-AdoMet</note>
    </ligand>
</feature>
<organism evidence="12 13">
    <name type="scientific">Paracidobacterium acidisoli</name>
    <dbReference type="NCBI Taxonomy" id="2303751"/>
    <lineage>
        <taxon>Bacteria</taxon>
        <taxon>Pseudomonadati</taxon>
        <taxon>Acidobacteriota</taxon>
        <taxon>Terriglobia</taxon>
        <taxon>Terriglobales</taxon>
        <taxon>Acidobacteriaceae</taxon>
        <taxon>Paracidobacterium</taxon>
    </lineage>
</organism>
<feature type="binding site" evidence="8">
    <location>
        <position position="230"/>
    </location>
    <ligand>
        <name>[4Fe-4S] cluster</name>
        <dbReference type="ChEBI" id="CHEBI:49883"/>
        <label>2</label>
        <note>4Fe-4S-S-AdoMet</note>
    </ligand>
</feature>
<dbReference type="GO" id="GO:0005840">
    <property type="term" value="C:ribosome"/>
    <property type="evidence" value="ECO:0007669"/>
    <property type="project" value="UniProtKB-KW"/>
</dbReference>
<dbReference type="HAMAP" id="MF_01865">
    <property type="entry name" value="MTTase_RimO"/>
    <property type="match status" value="1"/>
</dbReference>
<feature type="binding site" evidence="8">
    <location>
        <position position="223"/>
    </location>
    <ligand>
        <name>[4Fe-4S] cluster</name>
        <dbReference type="ChEBI" id="CHEBI:49883"/>
        <label>2</label>
        <note>4Fe-4S-S-AdoMet</note>
    </ligand>
</feature>
<dbReference type="PROSITE" id="PS51449">
    <property type="entry name" value="MTTASE_N"/>
    <property type="match status" value="1"/>
</dbReference>
<dbReference type="GO" id="GO:0006400">
    <property type="term" value="P:tRNA modification"/>
    <property type="evidence" value="ECO:0007669"/>
    <property type="project" value="InterPro"/>
</dbReference>
<keyword evidence="4 8" id="KW-0949">S-adenosyl-L-methionine</keyword>
<evidence type="ECO:0000256" key="3">
    <source>
        <dbReference type="ARBA" id="ARBA00022679"/>
    </source>
</evidence>
<dbReference type="EC" id="2.8.4.4" evidence="8"/>
<dbReference type="GO" id="GO:0046872">
    <property type="term" value="F:metal ion binding"/>
    <property type="evidence" value="ECO:0007669"/>
    <property type="project" value="UniProtKB-KW"/>
</dbReference>
<dbReference type="EMBL" id="QVQT01000001">
    <property type="protein sequence ID" value="RFU18225.1"/>
    <property type="molecule type" value="Genomic_DNA"/>
</dbReference>
<evidence type="ECO:0000259" key="9">
    <source>
        <dbReference type="PROSITE" id="PS50926"/>
    </source>
</evidence>
<dbReference type="InterPro" id="IPR007197">
    <property type="entry name" value="rSAM"/>
</dbReference>
<keyword evidence="12" id="KW-0689">Ribosomal protein</keyword>
<dbReference type="SFLD" id="SFLDS00029">
    <property type="entry name" value="Radical_SAM"/>
    <property type="match status" value="1"/>
</dbReference>
<comment type="similarity">
    <text evidence="8">Belongs to the methylthiotransferase family. RimO subfamily.</text>
</comment>
<dbReference type="Gene3D" id="2.40.50.140">
    <property type="entry name" value="Nucleic acid-binding proteins"/>
    <property type="match status" value="1"/>
</dbReference>
<dbReference type="SFLD" id="SFLDG01061">
    <property type="entry name" value="methylthiotransferase"/>
    <property type="match status" value="1"/>
</dbReference>
<comment type="catalytic activity">
    <reaction evidence="8">
        <text>L-aspartate(89)-[ribosomal protein uS12]-hydrogen + (sulfur carrier)-SH + AH2 + 2 S-adenosyl-L-methionine = 3-methylsulfanyl-L-aspartate(89)-[ribosomal protein uS12]-hydrogen + (sulfur carrier)-H + 5'-deoxyadenosine + L-methionine + A + S-adenosyl-L-homocysteine + 2 H(+)</text>
        <dbReference type="Rhea" id="RHEA:37087"/>
        <dbReference type="Rhea" id="RHEA-COMP:10460"/>
        <dbReference type="Rhea" id="RHEA-COMP:10461"/>
        <dbReference type="Rhea" id="RHEA-COMP:14737"/>
        <dbReference type="Rhea" id="RHEA-COMP:14739"/>
        <dbReference type="ChEBI" id="CHEBI:13193"/>
        <dbReference type="ChEBI" id="CHEBI:15378"/>
        <dbReference type="ChEBI" id="CHEBI:17319"/>
        <dbReference type="ChEBI" id="CHEBI:17499"/>
        <dbReference type="ChEBI" id="CHEBI:29917"/>
        <dbReference type="ChEBI" id="CHEBI:29961"/>
        <dbReference type="ChEBI" id="CHEBI:57844"/>
        <dbReference type="ChEBI" id="CHEBI:57856"/>
        <dbReference type="ChEBI" id="CHEBI:59789"/>
        <dbReference type="ChEBI" id="CHEBI:64428"/>
        <dbReference type="ChEBI" id="CHEBI:73599"/>
        <dbReference type="EC" id="2.8.4.4"/>
    </reaction>
</comment>
<dbReference type="InterPro" id="IPR023404">
    <property type="entry name" value="rSAM_horseshoe"/>
</dbReference>
<dbReference type="PROSITE" id="PS01278">
    <property type="entry name" value="MTTASE_RADICAL"/>
    <property type="match status" value="1"/>
</dbReference>
<feature type="binding site" evidence="8">
    <location>
        <position position="99"/>
    </location>
    <ligand>
        <name>[4Fe-4S] cluster</name>
        <dbReference type="ChEBI" id="CHEBI:49883"/>
        <label>1</label>
    </ligand>
</feature>
<feature type="binding site" evidence="8">
    <location>
        <position position="65"/>
    </location>
    <ligand>
        <name>[4Fe-4S] cluster</name>
        <dbReference type="ChEBI" id="CHEBI:49883"/>
        <label>1</label>
    </ligand>
</feature>
<evidence type="ECO:0000259" key="11">
    <source>
        <dbReference type="PROSITE" id="PS51918"/>
    </source>
</evidence>
<dbReference type="InterPro" id="IPR005840">
    <property type="entry name" value="Ribosomal_uS12_MeSTrfase_RimO"/>
</dbReference>
<reference evidence="12 13" key="1">
    <citation type="submission" date="2018-08" db="EMBL/GenBank/DDBJ databases">
        <title>Acidipila sp. 4G-K13, an acidobacterium isolated from forest soil.</title>
        <authorList>
            <person name="Gao Z.-H."/>
            <person name="Qiu L.-H."/>
        </authorList>
    </citation>
    <scope>NUCLEOTIDE SEQUENCE [LARGE SCALE GENOMIC DNA]</scope>
    <source>
        <strain evidence="12 13">4G-K13</strain>
    </source>
</reference>
<keyword evidence="13" id="KW-1185">Reference proteome</keyword>
<dbReference type="PANTHER" id="PTHR43837">
    <property type="entry name" value="RIBOSOMAL PROTEIN S12 METHYLTHIOTRANSFERASE RIMO"/>
    <property type="match status" value="1"/>
</dbReference>
<evidence type="ECO:0000256" key="5">
    <source>
        <dbReference type="ARBA" id="ARBA00022723"/>
    </source>
</evidence>
<keyword evidence="5 8" id="KW-0479">Metal-binding</keyword>
<protein>
    <recommendedName>
        <fullName evidence="8">Ribosomal protein uS12 methylthiotransferase RimO</fullName>
        <shortName evidence="8">uS12 MTTase</shortName>
        <shortName evidence="8">uS12 methylthiotransferase</shortName>
        <ecNumber evidence="8">2.8.4.4</ecNumber>
    </recommendedName>
    <alternativeName>
        <fullName evidence="8">Ribosomal protein uS12 (aspartate-C(3))-methylthiotransferase</fullName>
    </alternativeName>
    <alternativeName>
        <fullName evidence="8">Ribosome maturation factor RimO</fullName>
    </alternativeName>
</protein>
<dbReference type="InterPro" id="IPR012340">
    <property type="entry name" value="NA-bd_OB-fold"/>
</dbReference>
<dbReference type="SUPFAM" id="SSF102114">
    <property type="entry name" value="Radical SAM enzymes"/>
    <property type="match status" value="1"/>
</dbReference>
<dbReference type="InterPro" id="IPR005839">
    <property type="entry name" value="Methylthiotransferase"/>
</dbReference>
<keyword evidence="1 8" id="KW-0004">4Fe-4S</keyword>
<dbReference type="Proteomes" id="UP000264702">
    <property type="component" value="Unassembled WGS sequence"/>
</dbReference>
<dbReference type="InterPro" id="IPR058240">
    <property type="entry name" value="rSAM_sf"/>
</dbReference>
<evidence type="ECO:0000256" key="4">
    <source>
        <dbReference type="ARBA" id="ARBA00022691"/>
    </source>
</evidence>
<keyword evidence="6 8" id="KW-0408">Iron</keyword>
<dbReference type="GO" id="GO:0035599">
    <property type="term" value="F:aspartic acid methylthiotransferase activity"/>
    <property type="evidence" value="ECO:0007669"/>
    <property type="project" value="TreeGrafter"/>
</dbReference>
<accession>A0A372ITH8</accession>
<dbReference type="SFLD" id="SFLDF00274">
    <property type="entry name" value="ribosomal_protein_S12_methylth"/>
    <property type="match status" value="1"/>
</dbReference>
<evidence type="ECO:0000256" key="6">
    <source>
        <dbReference type="ARBA" id="ARBA00023004"/>
    </source>
</evidence>